<dbReference type="Pfam" id="PF02146">
    <property type="entry name" value="SIR2"/>
    <property type="match status" value="1"/>
</dbReference>
<feature type="binding site" evidence="11">
    <location>
        <position position="157"/>
    </location>
    <ligand>
        <name>Zn(2+)</name>
        <dbReference type="ChEBI" id="CHEBI:29105"/>
    </ligand>
</feature>
<keyword evidence="7" id="KW-0520">NAD</keyword>
<evidence type="ECO:0000256" key="4">
    <source>
        <dbReference type="ARBA" id="ARBA00022679"/>
    </source>
</evidence>
<evidence type="ECO:0000256" key="1">
    <source>
        <dbReference type="ARBA" id="ARBA00001947"/>
    </source>
</evidence>
<dbReference type="InterPro" id="IPR003000">
    <property type="entry name" value="Sirtuin"/>
</dbReference>
<dbReference type="GO" id="GO:0070403">
    <property type="term" value="F:NAD+ binding"/>
    <property type="evidence" value="ECO:0007669"/>
    <property type="project" value="InterPro"/>
</dbReference>
<organism evidence="14 16">
    <name type="scientific">Anaeramoeba flamelloides</name>
    <dbReference type="NCBI Taxonomy" id="1746091"/>
    <lineage>
        <taxon>Eukaryota</taxon>
        <taxon>Metamonada</taxon>
        <taxon>Anaeramoebidae</taxon>
        <taxon>Anaeramoeba</taxon>
    </lineage>
</organism>
<dbReference type="GO" id="GO:0005634">
    <property type="term" value="C:nucleus"/>
    <property type="evidence" value="ECO:0007669"/>
    <property type="project" value="TreeGrafter"/>
</dbReference>
<evidence type="ECO:0000256" key="6">
    <source>
        <dbReference type="ARBA" id="ARBA00022833"/>
    </source>
</evidence>
<keyword evidence="17" id="KW-1185">Reference proteome</keyword>
<reference evidence="15" key="1">
    <citation type="submission" date="2022-08" db="EMBL/GenBank/DDBJ databases">
        <title>Novel sulfate-reducing endosymbionts in the free-living metamonad Anaeramoeba.</title>
        <authorList>
            <person name="Jerlstrom-Hultqvist J."/>
            <person name="Cepicka I."/>
            <person name="Gallot-Lavallee L."/>
            <person name="Salas-Leiva D."/>
            <person name="Curtis B.A."/>
            <person name="Zahonova K."/>
            <person name="Pipaliya S."/>
            <person name="Dacks J."/>
            <person name="Roger A.J."/>
        </authorList>
    </citation>
    <scope>NUCLEOTIDE SEQUENCE</scope>
    <source>
        <strain evidence="15">Schooner1</strain>
    </source>
</reference>
<dbReference type="PANTHER" id="PTHR11085">
    <property type="entry name" value="NAD-DEPENDENT PROTEIN DEACYLASE SIRTUIN-5, MITOCHONDRIAL-RELATED"/>
    <property type="match status" value="1"/>
</dbReference>
<dbReference type="AlphaFoldDB" id="A0AAV7ZSI0"/>
<protein>
    <recommendedName>
        <fullName evidence="2">protein acetyllysine N-acetyltransferase</fullName>
        <ecNumber evidence="2">2.3.1.286</ecNumber>
    </recommendedName>
    <alternativeName>
        <fullName evidence="10">Regulatory protein SIR2 homolog 7</fullName>
    </alternativeName>
    <alternativeName>
        <fullName evidence="9">SIR2-like protein 7</fullName>
    </alternativeName>
</protein>
<dbReference type="FunFam" id="3.40.50.1220:FF:000038">
    <property type="entry name" value="NAD-dependent protein deacetylase sirtuin-6 isoform X2"/>
    <property type="match status" value="1"/>
</dbReference>
<evidence type="ECO:0000256" key="3">
    <source>
        <dbReference type="ARBA" id="ARBA00022553"/>
    </source>
</evidence>
<dbReference type="GO" id="GO:0046872">
    <property type="term" value="F:metal ion binding"/>
    <property type="evidence" value="ECO:0007669"/>
    <property type="project" value="UniProtKB-KW"/>
</dbReference>
<feature type="binding site" evidence="11">
    <location>
        <position position="160"/>
    </location>
    <ligand>
        <name>Zn(2+)</name>
        <dbReference type="ChEBI" id="CHEBI:29105"/>
    </ligand>
</feature>
<comment type="cofactor">
    <cofactor evidence="1">
        <name>Zn(2+)</name>
        <dbReference type="ChEBI" id="CHEBI:29105"/>
    </cofactor>
</comment>
<dbReference type="PANTHER" id="PTHR11085:SF1">
    <property type="entry name" value="NAD-DEPENDENT PROTEIN DEACETYLASE SIRTUIN-7"/>
    <property type="match status" value="1"/>
</dbReference>
<feature type="active site" description="Proton acceptor" evidence="11">
    <location>
        <position position="120"/>
    </location>
</feature>
<feature type="binding site" evidence="11">
    <location>
        <position position="128"/>
    </location>
    <ligand>
        <name>Zn(2+)</name>
        <dbReference type="ChEBI" id="CHEBI:29105"/>
    </ligand>
</feature>
<dbReference type="EMBL" id="JANTQA010000023">
    <property type="protein sequence ID" value="KAJ3443430.1"/>
    <property type="molecule type" value="Genomic_DNA"/>
</dbReference>
<dbReference type="Gene3D" id="2.20.28.200">
    <property type="match status" value="1"/>
</dbReference>
<evidence type="ECO:0000313" key="14">
    <source>
        <dbReference type="EMBL" id="KAJ3443430.1"/>
    </source>
</evidence>
<dbReference type="InterPro" id="IPR026590">
    <property type="entry name" value="Ssirtuin_cat_dom"/>
</dbReference>
<proteinExistence type="inferred from homology"/>
<evidence type="ECO:0000256" key="8">
    <source>
        <dbReference type="ARBA" id="ARBA00038170"/>
    </source>
</evidence>
<feature type="coiled-coil region" evidence="12">
    <location>
        <begin position="272"/>
        <end position="299"/>
    </location>
</feature>
<dbReference type="EMBL" id="JAOAOG010000167">
    <property type="protein sequence ID" value="KAJ6243936.1"/>
    <property type="molecule type" value="Genomic_DNA"/>
</dbReference>
<evidence type="ECO:0000313" key="17">
    <source>
        <dbReference type="Proteomes" id="UP001150062"/>
    </source>
</evidence>
<evidence type="ECO:0000256" key="5">
    <source>
        <dbReference type="ARBA" id="ARBA00022723"/>
    </source>
</evidence>
<dbReference type="Proteomes" id="UP001146793">
    <property type="component" value="Unassembled WGS sequence"/>
</dbReference>
<accession>A0AAV7ZSI0</accession>
<evidence type="ECO:0000313" key="15">
    <source>
        <dbReference type="EMBL" id="KAJ6243936.1"/>
    </source>
</evidence>
<dbReference type="Gene3D" id="3.40.50.1220">
    <property type="entry name" value="TPP-binding domain"/>
    <property type="match status" value="1"/>
</dbReference>
<name>A0AAV7ZSI0_9EUKA</name>
<dbReference type="Proteomes" id="UP001150062">
    <property type="component" value="Unassembled WGS sequence"/>
</dbReference>
<evidence type="ECO:0000259" key="13">
    <source>
        <dbReference type="PROSITE" id="PS50305"/>
    </source>
</evidence>
<evidence type="ECO:0000256" key="7">
    <source>
        <dbReference type="ARBA" id="ARBA00023027"/>
    </source>
</evidence>
<dbReference type="GO" id="GO:0017136">
    <property type="term" value="F:histone deacetylase activity, NAD-dependent"/>
    <property type="evidence" value="ECO:0007669"/>
    <property type="project" value="TreeGrafter"/>
</dbReference>
<comment type="caution">
    <text evidence="14">The sequence shown here is derived from an EMBL/GenBank/DDBJ whole genome shotgun (WGS) entry which is preliminary data.</text>
</comment>
<feature type="binding site" evidence="11">
    <location>
        <position position="131"/>
    </location>
    <ligand>
        <name>Zn(2+)</name>
        <dbReference type="ChEBI" id="CHEBI:29105"/>
    </ligand>
</feature>
<dbReference type="PROSITE" id="PS50305">
    <property type="entry name" value="SIRTUIN"/>
    <property type="match status" value="1"/>
</dbReference>
<evidence type="ECO:0000256" key="9">
    <source>
        <dbReference type="ARBA" id="ARBA00041832"/>
    </source>
</evidence>
<evidence type="ECO:0000256" key="2">
    <source>
        <dbReference type="ARBA" id="ARBA00012928"/>
    </source>
</evidence>
<dbReference type="InterPro" id="IPR029035">
    <property type="entry name" value="DHS-like_NAD/FAD-binding_dom"/>
</dbReference>
<keyword evidence="6 11" id="KW-0862">Zinc</keyword>
<keyword evidence="12" id="KW-0175">Coiled coil</keyword>
<dbReference type="SUPFAM" id="SSF52467">
    <property type="entry name" value="DHS-like NAD/FAD-binding domain"/>
    <property type="match status" value="1"/>
</dbReference>
<evidence type="ECO:0000313" key="16">
    <source>
        <dbReference type="Proteomes" id="UP001146793"/>
    </source>
</evidence>
<sequence>MSNEELTEHLDNPKVLKKKVKKLAKLIRNSNYPVIHTGAGVSTSAGIPDYRGPNGVWTCRDQGRNVPYVKKPWNLLEPTYCHMTISKLIDLGLVKHLISQNTDGLHVHSGVSLDKISELHGNTNKEHCKDCETEYFRPFSVYDTWTPPNDHRSGRKCENCGGLLYDTIINFGENLSKKEIDSGYKHSKKSDLSIVLGTSLKVTPAADLPMIPVKKKTGKMVIVNLQKTPLDDYASIRIFAKTDDVCKLLMKELEIPVLSFKETLELRAEERRKKLGITKEEEEEQNKKERKKYIEERTKLVENHKKGGFFNNFFDGVEQDDDSD</sequence>
<dbReference type="InterPro" id="IPR050134">
    <property type="entry name" value="NAD-dep_sirtuin_deacylases"/>
</dbReference>
<keyword evidence="3" id="KW-0597">Phosphoprotein</keyword>
<evidence type="ECO:0000256" key="12">
    <source>
        <dbReference type="SAM" id="Coils"/>
    </source>
</evidence>
<keyword evidence="5 11" id="KW-0479">Metal-binding</keyword>
<dbReference type="EC" id="2.3.1.286" evidence="2"/>
<evidence type="ECO:0000256" key="10">
    <source>
        <dbReference type="ARBA" id="ARBA00043038"/>
    </source>
</evidence>
<evidence type="ECO:0000256" key="11">
    <source>
        <dbReference type="PROSITE-ProRule" id="PRU00236"/>
    </source>
</evidence>
<keyword evidence="4" id="KW-0808">Transferase</keyword>
<reference evidence="14" key="2">
    <citation type="submission" date="2022-08" db="EMBL/GenBank/DDBJ databases">
        <title>Novel sulphate-reducing endosymbionts in the free-living metamonad Anaeramoeba.</title>
        <authorList>
            <person name="Jerlstrom-Hultqvist J."/>
            <person name="Cepicka I."/>
            <person name="Gallot-Lavallee L."/>
            <person name="Salas-Leiva D."/>
            <person name="Curtis B.A."/>
            <person name="Zahonova K."/>
            <person name="Pipaliya S."/>
            <person name="Dacks J."/>
            <person name="Roger A.J."/>
        </authorList>
    </citation>
    <scope>NUCLEOTIDE SEQUENCE</scope>
    <source>
        <strain evidence="14">Busselton2</strain>
    </source>
</reference>
<feature type="domain" description="Deacetylase sirtuin-type" evidence="13">
    <location>
        <begin position="13"/>
        <end position="256"/>
    </location>
</feature>
<gene>
    <name evidence="14" type="ORF">M0812_09271</name>
    <name evidence="15" type="ORF">M0813_21727</name>
</gene>
<comment type="similarity">
    <text evidence="8">Belongs to the sirtuin family. Class IV subfamily.</text>
</comment>